<proteinExistence type="predicted"/>
<accession>A0AAW9QGW2</accession>
<dbReference type="InterPro" id="IPR002869">
    <property type="entry name" value="Pyrv_flavodox_OxRed_cen"/>
</dbReference>
<dbReference type="Gene3D" id="3.40.50.970">
    <property type="match status" value="1"/>
</dbReference>
<feature type="domain" description="DUF6537" evidence="3">
    <location>
        <begin position="968"/>
        <end position="1167"/>
    </location>
</feature>
<dbReference type="SUPFAM" id="SSF52518">
    <property type="entry name" value="Thiamin diphosphate-binding fold (THDP-binding)"/>
    <property type="match status" value="2"/>
</dbReference>
<dbReference type="GO" id="GO:0016903">
    <property type="term" value="F:oxidoreductase activity, acting on the aldehyde or oxo group of donors"/>
    <property type="evidence" value="ECO:0007669"/>
    <property type="project" value="InterPro"/>
</dbReference>
<evidence type="ECO:0000259" key="2">
    <source>
        <dbReference type="Pfam" id="PF01558"/>
    </source>
</evidence>
<keyword evidence="5" id="KW-1185">Reference proteome</keyword>
<evidence type="ECO:0000313" key="4">
    <source>
        <dbReference type="EMBL" id="MEF7616057.1"/>
    </source>
</evidence>
<dbReference type="Gene3D" id="3.40.920.10">
    <property type="entry name" value="Pyruvate-ferredoxin oxidoreductase, PFOR, domain III"/>
    <property type="match status" value="1"/>
</dbReference>
<gene>
    <name evidence="4" type="ORF">V4F39_19235</name>
</gene>
<dbReference type="Pfam" id="PF01558">
    <property type="entry name" value="POR"/>
    <property type="match status" value="1"/>
</dbReference>
<dbReference type="Proteomes" id="UP001336250">
    <property type="component" value="Unassembled WGS sequence"/>
</dbReference>
<dbReference type="InterPro" id="IPR002880">
    <property type="entry name" value="Pyrv_Fd/Flavodoxin_OxRdtase_N"/>
</dbReference>
<organism evidence="4 5">
    <name type="scientific">Aquincola agrisoli</name>
    <dbReference type="NCBI Taxonomy" id="3119538"/>
    <lineage>
        <taxon>Bacteria</taxon>
        <taxon>Pseudomonadati</taxon>
        <taxon>Pseudomonadota</taxon>
        <taxon>Betaproteobacteria</taxon>
        <taxon>Burkholderiales</taxon>
        <taxon>Sphaerotilaceae</taxon>
        <taxon>Aquincola</taxon>
    </lineage>
</organism>
<dbReference type="NCBIfam" id="NF009588">
    <property type="entry name" value="PRK13029.1"/>
    <property type="match status" value="1"/>
</dbReference>
<dbReference type="Pfam" id="PF20169">
    <property type="entry name" value="DUF6537"/>
    <property type="match status" value="1"/>
</dbReference>
<dbReference type="SUPFAM" id="SSF53323">
    <property type="entry name" value="Pyruvate-ferredoxin oxidoreductase, PFOR, domain III"/>
    <property type="match status" value="1"/>
</dbReference>
<dbReference type="NCBIfam" id="NF009589">
    <property type="entry name" value="PRK13030.1"/>
    <property type="match status" value="1"/>
</dbReference>
<dbReference type="InterPro" id="IPR019752">
    <property type="entry name" value="Pyrv/ketoisovalerate_OxRed_cat"/>
</dbReference>
<dbReference type="InterPro" id="IPR029061">
    <property type="entry name" value="THDP-binding"/>
</dbReference>
<dbReference type="AlphaFoldDB" id="A0AAW9QGW2"/>
<dbReference type="PANTHER" id="PTHR48084">
    <property type="entry name" value="2-OXOGLUTARATE OXIDOREDUCTASE SUBUNIT KORB-RELATED"/>
    <property type="match status" value="1"/>
</dbReference>
<dbReference type="EMBL" id="JAZIBG010000036">
    <property type="protein sequence ID" value="MEF7616057.1"/>
    <property type="molecule type" value="Genomic_DNA"/>
</dbReference>
<sequence>MTTSETTTAASPIVRPDYQLAHSLWATGGQIFLTGTQALVRLMLMQRARDEAAGLNTQGFVSGYRGSPLGMLDQAIWKAGKRFTEQGIRFLPAINEELGATAVLGTQRVESDAERTVDGVFAMWYGKGPGVDRAGDALKHGNAYGSSPHGGVVVVAGDDHGCVSSSMPHQSDHAMMGWSMPVVSPANVAEYLEFGLYGYAMSRFSGAWVGMTALSEVVESGSTVDLDIIESRVAAWADADAVRARTGHQAPADGLHYRWPDLPSLRIESRLVDKLDAVRAFSAVNSIDRHVIESAHATVGIVTCGKAHFDLMEVLRRLEITPAMLAEAGVRLYKVGLSFPLETSRMKAFAQGLKEILVIEEKGAVVETQLRDLFYNEPQRPALVGKLDVQGRPLVSALGELRPSRLIQLVDQWLVRHFPGNPQMDKRHLVRDFTPPELLANGADTVKRVPYFCAGCPHNTSTVVPEGSTARAGIGCHFMANWMDRDTAGLIQMGGEGVDWVSHSMFTKVPHVFQNLGDGTYYHSGYLAIRQAVAAKATITYKILFNDAVAMTGGQPVDGIISVDAIARQVESEGVKQVIVLSDDITKYDAHKGRFPAGTEFHDRSQLDAVQRRLREVEGVTVLIYEQTCAAEKRRRRKKGEMVDPQRRLFINERVCEGCGDCSVQSNCVAVLPNETEFGRKRKIDQSSCNKDYSCAKGFCPSFVGVLGGKLRKKTGALVGAGSERFAQQVAALPRPAAHVWTGPYDLLVTGVGGTGVVTVGAVIAMAAHLEGKSASVLDFMGFAQKGGSVLSFVRLADTPERLNQVRIDTQQADAILACDVVVGASPEALQTVRHGRTRVLANTHEIPVAESLKNPDASLKVDLLLDKLEFAAGEDRVETFDAQGLAEAFLGDTIVSNILAMGYAWQRGLVPVSLEALLRAIELNNVAVDSNKLAFSLGRLAAADPKACEALLSQPPEGEHAPAGETLDALVARGVAHLTGYQNAAYARRFADRVERLRERESALGGDASLPFTRAAATSLLKLMAYKDEYEVARLYTDGGFRAQLAQQFEGDVKLEFYMAPPLLSPPAKGQAPKKLRFGAWLMPALKVLAKGKALRGGVFDVFGRTEERRMERELIASFERRLDELLPALDAKNLALAKEIATVPQQMRGYGHVKIANVALAKVREAELLHRFDAKRYPRPASSKAAGQLKGIAVVAG</sequence>
<dbReference type="InterPro" id="IPR051457">
    <property type="entry name" value="2-oxoacid:Fd_oxidoreductase"/>
</dbReference>
<evidence type="ECO:0000256" key="1">
    <source>
        <dbReference type="ARBA" id="ARBA00023002"/>
    </source>
</evidence>
<keyword evidence="1" id="KW-0560">Oxidoreductase</keyword>
<comment type="caution">
    <text evidence="4">The sequence shown here is derived from an EMBL/GenBank/DDBJ whole genome shotgun (WGS) entry which is preliminary data.</text>
</comment>
<evidence type="ECO:0000259" key="3">
    <source>
        <dbReference type="Pfam" id="PF20169"/>
    </source>
</evidence>
<dbReference type="CDD" id="cd07034">
    <property type="entry name" value="TPP_PYR_PFOR_IOR-alpha_like"/>
    <property type="match status" value="1"/>
</dbReference>
<name>A0AAW9QGW2_9BURK</name>
<dbReference type="InterPro" id="IPR046667">
    <property type="entry name" value="DUF6537"/>
</dbReference>
<dbReference type="RefSeq" id="WP_332291423.1">
    <property type="nucleotide sequence ID" value="NZ_JAZIBG010000036.1"/>
</dbReference>
<dbReference type="PANTHER" id="PTHR48084:SF3">
    <property type="entry name" value="SUBUNIT OF PYRUVATE:FLAVODOXIN OXIDOREDUCTASE"/>
    <property type="match status" value="1"/>
</dbReference>
<protein>
    <submittedName>
        <fullName evidence="4">Indolepyruvate ferredoxin oxidoreductase family protein</fullName>
    </submittedName>
</protein>
<evidence type="ECO:0000313" key="5">
    <source>
        <dbReference type="Proteomes" id="UP001336250"/>
    </source>
</evidence>
<feature type="domain" description="Pyruvate/ketoisovalerate oxidoreductase catalytic" evidence="2">
    <location>
        <begin position="753"/>
        <end position="940"/>
    </location>
</feature>
<reference evidence="4 5" key="1">
    <citation type="submission" date="2024-02" db="EMBL/GenBank/DDBJ databases">
        <title>Genome sequence of Aquincola sp. MAHUQ-54.</title>
        <authorList>
            <person name="Huq M.A."/>
        </authorList>
    </citation>
    <scope>NUCLEOTIDE SEQUENCE [LARGE SCALE GENOMIC DNA]</scope>
    <source>
        <strain evidence="4 5">MAHUQ-54</strain>
    </source>
</reference>